<comment type="function">
    <text evidence="8">CRISPR (clustered regularly interspaced short palindromic repeat), is an adaptive immune system that provides protection against mobile genetic elements (viruses, transposable elements and conjugative plasmids). CRISPR clusters contain spacers, sequences complementary to antecedent mobile elements, and target invading nucleic acids. CRISPR clusters are transcribed and processed into CRISPR RNA (crRNA). Acts as a dsDNA endonuclease. Involved in the integration of spacer DNA into the CRISPR cassette.</text>
</comment>
<dbReference type="InterPro" id="IPR050646">
    <property type="entry name" value="Cas1"/>
</dbReference>
<feature type="binding site" evidence="8">
    <location>
        <position position="167"/>
    </location>
    <ligand>
        <name>Mn(2+)</name>
        <dbReference type="ChEBI" id="CHEBI:29035"/>
    </ligand>
</feature>
<keyword evidence="3 8" id="KW-0255">Endonuclease</keyword>
<evidence type="ECO:0000256" key="5">
    <source>
        <dbReference type="ARBA" id="ARBA00022842"/>
    </source>
</evidence>
<dbReference type="HAMAP" id="MF_01470">
    <property type="entry name" value="Cas1"/>
    <property type="match status" value="1"/>
</dbReference>
<evidence type="ECO:0000256" key="8">
    <source>
        <dbReference type="HAMAP-Rule" id="MF_01470"/>
    </source>
</evidence>
<protein>
    <recommendedName>
        <fullName evidence="8">CRISPR-associated endonuclease Cas1</fullName>
        <ecNumber evidence="8">3.1.-.-</ecNumber>
    </recommendedName>
</protein>
<keyword evidence="6 8" id="KW-0051">Antiviral defense</keyword>
<dbReference type="GO" id="GO:0004520">
    <property type="term" value="F:DNA endonuclease activity"/>
    <property type="evidence" value="ECO:0007669"/>
    <property type="project" value="InterPro"/>
</dbReference>
<dbReference type="InterPro" id="IPR042206">
    <property type="entry name" value="CRISPR-assoc_Cas1_C"/>
</dbReference>
<comment type="subunit">
    <text evidence="8">Homodimer, forms a heterotetramer with a Cas2 homodimer.</text>
</comment>
<evidence type="ECO:0000313" key="10">
    <source>
        <dbReference type="Proteomes" id="UP000824225"/>
    </source>
</evidence>
<keyword evidence="8" id="KW-0464">Manganese</keyword>
<dbReference type="NCBIfam" id="TIGR03638">
    <property type="entry name" value="cas1_ECOLI"/>
    <property type="match status" value="1"/>
</dbReference>
<comment type="similarity">
    <text evidence="8">Belongs to the CRISPR-associated endonuclease Cas1 family.</text>
</comment>
<dbReference type="GO" id="GO:0046872">
    <property type="term" value="F:metal ion binding"/>
    <property type="evidence" value="ECO:0007669"/>
    <property type="project" value="UniProtKB-UniRule"/>
</dbReference>
<dbReference type="NCBIfam" id="TIGR00287">
    <property type="entry name" value="cas1"/>
    <property type="match status" value="1"/>
</dbReference>
<dbReference type="Proteomes" id="UP000824225">
    <property type="component" value="Unassembled WGS sequence"/>
</dbReference>
<comment type="caution">
    <text evidence="9">The sequence shown here is derived from an EMBL/GenBank/DDBJ whole genome shotgun (WGS) entry which is preliminary data.</text>
</comment>
<keyword evidence="1 8" id="KW-0540">Nuclease</keyword>
<feature type="binding site" evidence="8">
    <location>
        <position position="247"/>
    </location>
    <ligand>
        <name>Mn(2+)</name>
        <dbReference type="ChEBI" id="CHEBI:29035"/>
    </ligand>
</feature>
<dbReference type="AlphaFoldDB" id="A0A9D2HCK6"/>
<organism evidence="9 10">
    <name type="scientific">Candidatus Mailhella merdigallinarum</name>
    <dbReference type="NCBI Taxonomy" id="2838658"/>
    <lineage>
        <taxon>Bacteria</taxon>
        <taxon>Pseudomonadati</taxon>
        <taxon>Thermodesulfobacteriota</taxon>
        <taxon>Desulfovibrionia</taxon>
        <taxon>Desulfovibrionales</taxon>
        <taxon>Desulfovibrionaceae</taxon>
        <taxon>Mailhella</taxon>
    </lineage>
</organism>
<keyword evidence="7 8" id="KW-0238">DNA-binding</keyword>
<dbReference type="EC" id="3.1.-.-" evidence="8"/>
<proteinExistence type="inferred from homology"/>
<dbReference type="CDD" id="cd09719">
    <property type="entry name" value="Cas1_I-E"/>
    <property type="match status" value="1"/>
</dbReference>
<dbReference type="InterPro" id="IPR019851">
    <property type="entry name" value="CRISPR-assoc_Cas1_ECOLI"/>
</dbReference>
<feature type="binding site" evidence="8">
    <location>
        <position position="234"/>
    </location>
    <ligand>
        <name>Mn(2+)</name>
        <dbReference type="ChEBI" id="CHEBI:29035"/>
    </ligand>
</feature>
<keyword evidence="4 8" id="KW-0378">Hydrolase</keyword>
<comment type="cofactor">
    <cofactor evidence="8">
        <name>Mg(2+)</name>
        <dbReference type="ChEBI" id="CHEBI:18420"/>
    </cofactor>
    <cofactor evidence="8">
        <name>Mn(2+)</name>
        <dbReference type="ChEBI" id="CHEBI:29035"/>
    </cofactor>
</comment>
<dbReference type="GO" id="GO:0016787">
    <property type="term" value="F:hydrolase activity"/>
    <property type="evidence" value="ECO:0007669"/>
    <property type="project" value="UniProtKB-KW"/>
</dbReference>
<evidence type="ECO:0000256" key="1">
    <source>
        <dbReference type="ARBA" id="ARBA00022722"/>
    </source>
</evidence>
<evidence type="ECO:0000256" key="6">
    <source>
        <dbReference type="ARBA" id="ARBA00023118"/>
    </source>
</evidence>
<evidence type="ECO:0000256" key="7">
    <source>
        <dbReference type="ARBA" id="ARBA00023125"/>
    </source>
</evidence>
<dbReference type="PANTHER" id="PTHR34353">
    <property type="entry name" value="CRISPR-ASSOCIATED ENDONUCLEASE CAS1 1"/>
    <property type="match status" value="1"/>
</dbReference>
<dbReference type="GO" id="GO:0043571">
    <property type="term" value="P:maintenance of CRISPR repeat elements"/>
    <property type="evidence" value="ECO:0007669"/>
    <property type="project" value="UniProtKB-UniRule"/>
</dbReference>
<dbReference type="Gene3D" id="1.20.120.920">
    <property type="entry name" value="CRISPR-associated endonuclease Cas1, C-terminal domain"/>
    <property type="match status" value="1"/>
</dbReference>
<keyword evidence="5 8" id="KW-0460">Magnesium</keyword>
<dbReference type="EMBL" id="DXAN01000001">
    <property type="protein sequence ID" value="HJA07570.1"/>
    <property type="molecule type" value="Genomic_DNA"/>
</dbReference>
<dbReference type="InterPro" id="IPR042211">
    <property type="entry name" value="CRISPR-assoc_Cas1_N"/>
</dbReference>
<sequence>MTDEAALSQKLSEPASALAGASRRLFIPITRQTLPRVTDKYPFLYLERGRLEIDDSSLKWIDADGNRVRLPAATLNCLLLGPGTSITHEAVKVASAANCSICWVGEDSLLFYASGITPTSTTHNLQRQVLLAAHEKTSLAVAKALFARRFPEVDLENKSLQEMMGMEGLRVRNLYVQKAEQYNVGWKGRVFTPGKFELSDVTNQILTSTNAALYGILCSCVHSLGYSPHIGFIHSGSPLPFIYDLSDLYKADLTIDLAFSLTLSLGGKYNKYAVAEAFRTRVLEQDLLKHVTLDIEALLGEKSARRYRQ</sequence>
<evidence type="ECO:0000256" key="3">
    <source>
        <dbReference type="ARBA" id="ARBA00022759"/>
    </source>
</evidence>
<dbReference type="Gene3D" id="3.100.10.20">
    <property type="entry name" value="CRISPR-associated endonuclease Cas1, N-terminal domain"/>
    <property type="match status" value="1"/>
</dbReference>
<dbReference type="InterPro" id="IPR002729">
    <property type="entry name" value="CRISPR-assoc_Cas1"/>
</dbReference>
<keyword evidence="2 8" id="KW-0479">Metal-binding</keyword>
<reference evidence="9" key="1">
    <citation type="journal article" date="2021" name="PeerJ">
        <title>Extensive microbial diversity within the chicken gut microbiome revealed by metagenomics and culture.</title>
        <authorList>
            <person name="Gilroy R."/>
            <person name="Ravi A."/>
            <person name="Getino M."/>
            <person name="Pursley I."/>
            <person name="Horton D.L."/>
            <person name="Alikhan N.F."/>
            <person name="Baker D."/>
            <person name="Gharbi K."/>
            <person name="Hall N."/>
            <person name="Watson M."/>
            <person name="Adriaenssens E.M."/>
            <person name="Foster-Nyarko E."/>
            <person name="Jarju S."/>
            <person name="Secka A."/>
            <person name="Antonio M."/>
            <person name="Oren A."/>
            <person name="Chaudhuri R.R."/>
            <person name="La Ragione R."/>
            <person name="Hildebrand F."/>
            <person name="Pallen M.J."/>
        </authorList>
    </citation>
    <scope>NUCLEOTIDE SEQUENCE</scope>
    <source>
        <strain evidence="9">CHK186-16707</strain>
    </source>
</reference>
<evidence type="ECO:0000313" key="9">
    <source>
        <dbReference type="EMBL" id="HJA07570.1"/>
    </source>
</evidence>
<name>A0A9D2HCK6_9BACT</name>
<accession>A0A9D2HCK6</accession>
<evidence type="ECO:0000256" key="4">
    <source>
        <dbReference type="ARBA" id="ARBA00022801"/>
    </source>
</evidence>
<dbReference type="PANTHER" id="PTHR34353:SF3">
    <property type="entry name" value="CRISPR-ASSOCIATED ENDONUCLEASE CAS1"/>
    <property type="match status" value="1"/>
</dbReference>
<gene>
    <name evidence="9" type="primary">cas1e</name>
    <name evidence="8" type="synonym">cas1</name>
    <name evidence="9" type="ORF">H9962_00045</name>
</gene>
<reference evidence="9" key="2">
    <citation type="submission" date="2021-04" db="EMBL/GenBank/DDBJ databases">
        <authorList>
            <person name="Gilroy R."/>
        </authorList>
    </citation>
    <scope>NUCLEOTIDE SEQUENCE</scope>
    <source>
        <strain evidence="9">CHK186-16707</strain>
    </source>
</reference>
<dbReference type="InterPro" id="IPR033641">
    <property type="entry name" value="Cas1_I-E"/>
</dbReference>
<evidence type="ECO:0000256" key="2">
    <source>
        <dbReference type="ARBA" id="ARBA00022723"/>
    </source>
</evidence>
<dbReference type="GO" id="GO:0003677">
    <property type="term" value="F:DNA binding"/>
    <property type="evidence" value="ECO:0007669"/>
    <property type="project" value="UniProtKB-KW"/>
</dbReference>
<dbReference type="GO" id="GO:0051607">
    <property type="term" value="P:defense response to virus"/>
    <property type="evidence" value="ECO:0007669"/>
    <property type="project" value="UniProtKB-UniRule"/>
</dbReference>